<evidence type="ECO:0000256" key="1">
    <source>
        <dbReference type="SAM" id="MobiDB-lite"/>
    </source>
</evidence>
<evidence type="ECO:0000313" key="3">
    <source>
        <dbReference type="Proteomes" id="UP000242474"/>
    </source>
</evidence>
<sequence length="558" mass="58342">MYAPTQPVGGHVRFQSQMPHSTTRGRGDLLTPTRQNGHGLSPFRASPANSLYFDNKANVNPFTPRVDRGLSSASSRTLARRNTALGTTSTRIGRSGSYQGQTPSISVTNSSMQGVQSSTLNPGAEYPALGGIGGWPVGGATAINSSTGAVMSSTGVVSDNAGAGDSGSKSSFSRPKSPASRSASPHQNKKELPSFLLASAPAPKSPGANTPYSPDTARTGRSTATSSAFPIPSAKLSAQAPLSSRPVSPRVPRRLSGFGSNDMLSGAYRSSMVPASGRAAGPASSLDDAPPIMTLDDMDSSDTFAHENGDIVANDPDAEVFAMHSEDSKNTGLRHKHNGADPADSEQDYNDVKIRSIVVSDLPSNSESGTLNYFRSFGEVLAFSTVTAAGDSLAILFSEPWQAQQALSQGDRNSRILLDGRILVHVDWANAQCTSALFKKVFPKKPLPKSAAPPPTDSFSFSEAVYAQSPRKRPASMVQQQIGSRIDSIQDSEARGRTAGGSPFKHQRIMPRGSTGSATTSMAASGGISGSTSALKVTVPPKPRNGMLQSALDILFGW</sequence>
<protein>
    <recommendedName>
        <fullName evidence="4">RRM domain-containing protein</fullName>
    </recommendedName>
</protein>
<dbReference type="InterPro" id="IPR012677">
    <property type="entry name" value="Nucleotide-bd_a/b_plait_sf"/>
</dbReference>
<feature type="compositionally biased region" description="Low complexity" evidence="1">
    <location>
        <begin position="216"/>
        <end position="228"/>
    </location>
</feature>
<dbReference type="EMBL" id="KZ303487">
    <property type="protein sequence ID" value="PIA19189.1"/>
    <property type="molecule type" value="Genomic_DNA"/>
</dbReference>
<keyword evidence="3" id="KW-1185">Reference proteome</keyword>
<accession>A0A2G5BJL0</accession>
<feature type="region of interest" description="Disordered" evidence="1">
    <location>
        <begin position="491"/>
        <end position="541"/>
    </location>
</feature>
<reference evidence="2 3" key="1">
    <citation type="journal article" date="2015" name="Genome Biol. Evol.">
        <title>Phylogenomic analyses indicate that early fungi evolved digesting cell walls of algal ancestors of land plants.</title>
        <authorList>
            <person name="Chang Y."/>
            <person name="Wang S."/>
            <person name="Sekimoto S."/>
            <person name="Aerts A.L."/>
            <person name="Choi C."/>
            <person name="Clum A."/>
            <person name="LaButti K.M."/>
            <person name="Lindquist E.A."/>
            <person name="Yee Ngan C."/>
            <person name="Ohm R.A."/>
            <person name="Salamov A.A."/>
            <person name="Grigoriev I.V."/>
            <person name="Spatafora J.W."/>
            <person name="Berbee M.L."/>
        </authorList>
    </citation>
    <scope>NUCLEOTIDE SEQUENCE [LARGE SCALE GENOMIC DNA]</scope>
    <source>
        <strain evidence="2 3">NRRL 1564</strain>
    </source>
</reference>
<evidence type="ECO:0000313" key="2">
    <source>
        <dbReference type="EMBL" id="PIA19189.1"/>
    </source>
</evidence>
<feature type="compositionally biased region" description="Low complexity" evidence="1">
    <location>
        <begin position="160"/>
        <end position="185"/>
    </location>
</feature>
<name>A0A2G5BJL0_COERN</name>
<feature type="region of interest" description="Disordered" evidence="1">
    <location>
        <begin position="64"/>
        <end position="119"/>
    </location>
</feature>
<feature type="region of interest" description="Disordered" evidence="1">
    <location>
        <begin position="327"/>
        <end position="347"/>
    </location>
</feature>
<gene>
    <name evidence="2" type="ORF">COEREDRAFT_79151</name>
</gene>
<evidence type="ECO:0008006" key="4">
    <source>
        <dbReference type="Google" id="ProtNLM"/>
    </source>
</evidence>
<feature type="compositionally biased region" description="Low complexity" evidence="1">
    <location>
        <begin position="241"/>
        <end position="256"/>
    </location>
</feature>
<feature type="compositionally biased region" description="Low complexity" evidence="1">
    <location>
        <begin position="274"/>
        <end position="285"/>
    </location>
</feature>
<feature type="compositionally biased region" description="Polar residues" evidence="1">
    <location>
        <begin position="84"/>
        <end position="119"/>
    </location>
</feature>
<feature type="region of interest" description="Disordered" evidence="1">
    <location>
        <begin position="273"/>
        <end position="292"/>
    </location>
</feature>
<organism evidence="2 3">
    <name type="scientific">Coemansia reversa (strain ATCC 12441 / NRRL 1564)</name>
    <dbReference type="NCBI Taxonomy" id="763665"/>
    <lineage>
        <taxon>Eukaryota</taxon>
        <taxon>Fungi</taxon>
        <taxon>Fungi incertae sedis</taxon>
        <taxon>Zoopagomycota</taxon>
        <taxon>Kickxellomycotina</taxon>
        <taxon>Kickxellomycetes</taxon>
        <taxon>Kickxellales</taxon>
        <taxon>Kickxellaceae</taxon>
        <taxon>Coemansia</taxon>
    </lineage>
</organism>
<proteinExistence type="predicted"/>
<dbReference type="OrthoDB" id="5555342at2759"/>
<feature type="compositionally biased region" description="Polar residues" evidence="1">
    <location>
        <begin position="14"/>
        <end position="24"/>
    </location>
</feature>
<feature type="region of interest" description="Disordered" evidence="1">
    <location>
        <begin position="160"/>
        <end position="261"/>
    </location>
</feature>
<feature type="compositionally biased region" description="Low complexity" evidence="1">
    <location>
        <begin position="69"/>
        <end position="81"/>
    </location>
</feature>
<dbReference type="Proteomes" id="UP000242474">
    <property type="component" value="Unassembled WGS sequence"/>
</dbReference>
<dbReference type="Gene3D" id="3.30.70.330">
    <property type="match status" value="1"/>
</dbReference>
<feature type="region of interest" description="Disordered" evidence="1">
    <location>
        <begin position="1"/>
        <end position="43"/>
    </location>
</feature>
<feature type="compositionally biased region" description="Low complexity" evidence="1">
    <location>
        <begin position="513"/>
        <end position="534"/>
    </location>
</feature>
<dbReference type="AlphaFoldDB" id="A0A2G5BJL0"/>